<dbReference type="CDD" id="cd06261">
    <property type="entry name" value="TM_PBP2"/>
    <property type="match status" value="1"/>
</dbReference>
<dbReference type="PROSITE" id="PS50928">
    <property type="entry name" value="ABC_TM1"/>
    <property type="match status" value="1"/>
</dbReference>
<gene>
    <name evidence="11" type="primary">sapB</name>
    <name evidence="11" type="ORF">SOFFGTOCOR_0671</name>
</gene>
<dbReference type="GO" id="GO:0005886">
    <property type="term" value="C:plasma membrane"/>
    <property type="evidence" value="ECO:0007669"/>
    <property type="project" value="UniProtKB-SubCell"/>
</dbReference>
<keyword evidence="2 9" id="KW-0813">Transport</keyword>
<evidence type="ECO:0000256" key="4">
    <source>
        <dbReference type="ARBA" id="ARBA00022519"/>
    </source>
</evidence>
<dbReference type="PANTHER" id="PTHR43163:SF4">
    <property type="entry name" value="PUTRESCINE EXPORT SYSTEM PERMEASE PROTEIN SAPB"/>
    <property type="match status" value="1"/>
</dbReference>
<keyword evidence="3" id="KW-1003">Cell membrane</keyword>
<reference evidence="12" key="1">
    <citation type="submission" date="2015-05" db="EMBL/GenBank/DDBJ databases">
        <authorList>
            <person name="Manzano-Marin A."/>
        </authorList>
    </citation>
    <scope>NUCLEOTIDE SEQUENCE [LARGE SCALE GENOMIC DNA]</scope>
    <source>
        <strain evidence="12">officinalis</strain>
    </source>
</reference>
<feature type="domain" description="ABC transmembrane type-1" evidence="10">
    <location>
        <begin position="75"/>
        <end position="302"/>
    </location>
</feature>
<feature type="transmembrane region" description="Helical" evidence="9">
    <location>
        <begin position="231"/>
        <end position="263"/>
    </location>
</feature>
<feature type="transmembrane region" description="Helical" evidence="9">
    <location>
        <begin position="81"/>
        <end position="103"/>
    </location>
</feature>
<evidence type="ECO:0000256" key="8">
    <source>
        <dbReference type="ARBA" id="ARBA00024202"/>
    </source>
</evidence>
<dbReference type="InterPro" id="IPR000515">
    <property type="entry name" value="MetI-like"/>
</dbReference>
<evidence type="ECO:0000313" key="11">
    <source>
        <dbReference type="EMBL" id="CRK85446.1"/>
    </source>
</evidence>
<comment type="similarity">
    <text evidence="8">Belongs to the binding-protein-dependent transport system permease family. OppBC subfamily.</text>
</comment>
<name>A0A0M6W7S2_9GAMM</name>
<keyword evidence="7 9" id="KW-0472">Membrane</keyword>
<dbReference type="AlphaFoldDB" id="A0A0M6W7S2"/>
<dbReference type="Pfam" id="PF00528">
    <property type="entry name" value="BPD_transp_1"/>
    <property type="match status" value="1"/>
</dbReference>
<feature type="transmembrane region" description="Helical" evidence="9">
    <location>
        <begin position="148"/>
        <end position="168"/>
    </location>
</feature>
<dbReference type="STRING" id="1715285.SOFFGTOCOR_0671"/>
<accession>A0A0M6W7S2</accession>
<dbReference type="InterPro" id="IPR035906">
    <property type="entry name" value="MetI-like_sf"/>
</dbReference>
<dbReference type="Gene3D" id="1.10.3720.10">
    <property type="entry name" value="MetI-like"/>
    <property type="match status" value="1"/>
</dbReference>
<feature type="transmembrane region" description="Helical" evidence="9">
    <location>
        <begin position="6"/>
        <end position="29"/>
    </location>
</feature>
<comment type="subcellular location">
    <subcellularLocation>
        <location evidence="1">Cell inner membrane</location>
        <topology evidence="1">Multi-pass membrane protein</topology>
    </subcellularLocation>
    <subcellularLocation>
        <location evidence="9">Cell membrane</location>
        <topology evidence="9">Multi-pass membrane protein</topology>
    </subcellularLocation>
</comment>
<evidence type="ECO:0000256" key="3">
    <source>
        <dbReference type="ARBA" id="ARBA00022475"/>
    </source>
</evidence>
<evidence type="ECO:0000259" key="10">
    <source>
        <dbReference type="PROSITE" id="PS50928"/>
    </source>
</evidence>
<evidence type="ECO:0000256" key="2">
    <source>
        <dbReference type="ARBA" id="ARBA00022448"/>
    </source>
</evidence>
<dbReference type="EMBL" id="CVRF01000004">
    <property type="protein sequence ID" value="CRK85446.1"/>
    <property type="molecule type" value="Genomic_DNA"/>
</dbReference>
<evidence type="ECO:0000256" key="9">
    <source>
        <dbReference type="RuleBase" id="RU363032"/>
    </source>
</evidence>
<evidence type="ECO:0000256" key="7">
    <source>
        <dbReference type="ARBA" id="ARBA00023136"/>
    </source>
</evidence>
<sequence>MVLYLLHRFLLFLIAIFFLFLISFSLSYLDLSNKFICSSSLFDSLVFYFDRLLHLNFGTSIFNGELISVQLKKNFFATMELCILSFVLSFIIGIPLGIIPVFWKNKFLDIIINVFVLFSFSIPIFMLFLVLPSFFSQYMSFFSIHDRINLLNDLPSVTGFLLVDAWLYDFSDNNMMIKVLKHMTLPILTIAFSSITEIVRLVKNSTENIVNSNYIKVAKARGLSRILIIRYYVLHNAISLIITNLGMQFSTILTLTMITEFIYNWPGLGNLLIFAIQQKDYSIISYIVLLVGSLVIIINVLSDILELIINPFKRKNSYVFR</sequence>
<feature type="transmembrane region" description="Helical" evidence="9">
    <location>
        <begin position="183"/>
        <end position="202"/>
    </location>
</feature>
<keyword evidence="12" id="KW-1185">Reference proteome</keyword>
<keyword evidence="5 9" id="KW-0812">Transmembrane</keyword>
<keyword evidence="4" id="KW-0997">Cell inner membrane</keyword>
<protein>
    <submittedName>
        <fullName evidence="11">SapB protein</fullName>
    </submittedName>
</protein>
<evidence type="ECO:0000313" key="12">
    <source>
        <dbReference type="Proteomes" id="UP000242301"/>
    </source>
</evidence>
<keyword evidence="6 9" id="KW-1133">Transmembrane helix</keyword>
<proteinExistence type="inferred from homology"/>
<organism evidence="11 12">
    <name type="scientific">Candidatus Providencia siddallii</name>
    <dbReference type="NCBI Taxonomy" id="1715285"/>
    <lineage>
        <taxon>Bacteria</taxon>
        <taxon>Pseudomonadati</taxon>
        <taxon>Pseudomonadota</taxon>
        <taxon>Gammaproteobacteria</taxon>
        <taxon>Enterobacterales</taxon>
        <taxon>Morganellaceae</taxon>
        <taxon>Providencia</taxon>
    </lineage>
</organism>
<evidence type="ECO:0000256" key="5">
    <source>
        <dbReference type="ARBA" id="ARBA00022692"/>
    </source>
</evidence>
<dbReference type="SUPFAM" id="SSF161098">
    <property type="entry name" value="MetI-like"/>
    <property type="match status" value="1"/>
</dbReference>
<evidence type="ECO:0000256" key="6">
    <source>
        <dbReference type="ARBA" id="ARBA00022989"/>
    </source>
</evidence>
<feature type="transmembrane region" description="Helical" evidence="9">
    <location>
        <begin position="115"/>
        <end position="136"/>
    </location>
</feature>
<dbReference type="PANTHER" id="PTHR43163">
    <property type="entry name" value="DIPEPTIDE TRANSPORT SYSTEM PERMEASE PROTEIN DPPB-RELATED"/>
    <property type="match status" value="1"/>
</dbReference>
<dbReference type="GO" id="GO:0071916">
    <property type="term" value="F:dipeptide transmembrane transporter activity"/>
    <property type="evidence" value="ECO:0007669"/>
    <property type="project" value="TreeGrafter"/>
</dbReference>
<evidence type="ECO:0000256" key="1">
    <source>
        <dbReference type="ARBA" id="ARBA00004429"/>
    </source>
</evidence>
<dbReference type="Proteomes" id="UP000242301">
    <property type="component" value="Unassembled WGS sequence"/>
</dbReference>
<feature type="transmembrane region" description="Helical" evidence="9">
    <location>
        <begin position="283"/>
        <end position="305"/>
    </location>
</feature>